<dbReference type="GO" id="GO:0033290">
    <property type="term" value="C:eukaryotic 48S preinitiation complex"/>
    <property type="evidence" value="ECO:0007669"/>
    <property type="project" value="UniProtKB-UniRule"/>
</dbReference>
<evidence type="ECO:0000313" key="10">
    <source>
        <dbReference type="Proteomes" id="UP000236544"/>
    </source>
</evidence>
<keyword evidence="5 6" id="KW-0648">Protein biosynthesis</keyword>
<evidence type="ECO:0000256" key="4">
    <source>
        <dbReference type="ARBA" id="ARBA00022884"/>
    </source>
</evidence>
<evidence type="ECO:0000256" key="6">
    <source>
        <dbReference type="HAMAP-Rule" id="MF_03001"/>
    </source>
</evidence>
<comment type="subcellular location">
    <subcellularLocation>
        <location evidence="1 6 7">Cytoplasm</location>
    </subcellularLocation>
</comment>
<dbReference type="InterPro" id="IPR035979">
    <property type="entry name" value="RBD_domain_sf"/>
</dbReference>
<evidence type="ECO:0000256" key="7">
    <source>
        <dbReference type="PIRNR" id="PIRNR036424"/>
    </source>
</evidence>
<evidence type="ECO:0000256" key="2">
    <source>
        <dbReference type="ARBA" id="ARBA00022490"/>
    </source>
</evidence>
<organism evidence="9 10">
    <name type="scientific">Lachancea quebecensis</name>
    <dbReference type="NCBI Taxonomy" id="1654605"/>
    <lineage>
        <taxon>Eukaryota</taxon>
        <taxon>Fungi</taxon>
        <taxon>Dikarya</taxon>
        <taxon>Ascomycota</taxon>
        <taxon>Saccharomycotina</taxon>
        <taxon>Saccharomycetes</taxon>
        <taxon>Saccharomycetales</taxon>
        <taxon>Saccharomycetaceae</taxon>
        <taxon>Lachancea</taxon>
    </lineage>
</organism>
<reference evidence="10" key="1">
    <citation type="submission" date="2015-10" db="EMBL/GenBank/DDBJ databases">
        <authorList>
            <person name="Devillers H."/>
        </authorList>
    </citation>
    <scope>NUCLEOTIDE SEQUENCE [LARGE SCALE GENOMIC DNA]</scope>
</reference>
<evidence type="ECO:0000259" key="8">
    <source>
        <dbReference type="PROSITE" id="PS50102"/>
    </source>
</evidence>
<dbReference type="EMBL" id="LN890560">
    <property type="protein sequence ID" value="CUS20841.1"/>
    <property type="molecule type" value="Genomic_DNA"/>
</dbReference>
<dbReference type="GO" id="GO:0001732">
    <property type="term" value="P:formation of cytoplasmic translation initiation complex"/>
    <property type="evidence" value="ECO:0007669"/>
    <property type="project" value="UniProtKB-UniRule"/>
</dbReference>
<dbReference type="Gene3D" id="3.30.70.330">
    <property type="match status" value="1"/>
</dbReference>
<proteinExistence type="inferred from homology"/>
<dbReference type="Pfam" id="PF00076">
    <property type="entry name" value="RRM_1"/>
    <property type="match status" value="1"/>
</dbReference>
<dbReference type="InterPro" id="IPR013979">
    <property type="entry name" value="TIF_beta_prop-like"/>
</dbReference>
<dbReference type="InterPro" id="IPR015943">
    <property type="entry name" value="WD40/YVTN_repeat-like_dom_sf"/>
</dbReference>
<dbReference type="InterPro" id="IPR000504">
    <property type="entry name" value="RRM_dom"/>
</dbReference>
<dbReference type="Gene3D" id="2.130.10.10">
    <property type="entry name" value="YVTN repeat-like/Quinoprotein amine dehydrogenase"/>
    <property type="match status" value="1"/>
</dbReference>
<dbReference type="HAMAP" id="MF_03001">
    <property type="entry name" value="eIF3b"/>
    <property type="match status" value="1"/>
</dbReference>
<feature type="domain" description="RRM" evidence="8">
    <location>
        <begin position="38"/>
        <end position="123"/>
    </location>
</feature>
<dbReference type="InterPro" id="IPR011400">
    <property type="entry name" value="EIF3B"/>
</dbReference>
<accession>A0A0P1KQ66</accession>
<name>A0A0P1KQ66_9SACH</name>
<keyword evidence="10" id="KW-1185">Reference proteome</keyword>
<evidence type="ECO:0000256" key="1">
    <source>
        <dbReference type="ARBA" id="ARBA00004496"/>
    </source>
</evidence>
<dbReference type="GO" id="GO:0016282">
    <property type="term" value="C:eukaryotic 43S preinitiation complex"/>
    <property type="evidence" value="ECO:0007669"/>
    <property type="project" value="UniProtKB-UniRule"/>
</dbReference>
<comment type="subunit">
    <text evidence="6 7">Component of the eukaryotic translation initiation factor 3 (eIF-3) complex.</text>
</comment>
<keyword evidence="3 6" id="KW-0396">Initiation factor</keyword>
<evidence type="ECO:0000256" key="5">
    <source>
        <dbReference type="ARBA" id="ARBA00022917"/>
    </source>
</evidence>
<dbReference type="SUPFAM" id="SSF82171">
    <property type="entry name" value="DPP6 N-terminal domain-like"/>
    <property type="match status" value="1"/>
</dbReference>
<dbReference type="GO" id="GO:0005852">
    <property type="term" value="C:eukaryotic translation initiation factor 3 complex"/>
    <property type="evidence" value="ECO:0007669"/>
    <property type="project" value="UniProtKB-UniRule"/>
</dbReference>
<evidence type="ECO:0000313" key="9">
    <source>
        <dbReference type="EMBL" id="CUS20841.1"/>
    </source>
</evidence>
<dbReference type="GO" id="GO:0003723">
    <property type="term" value="F:RNA binding"/>
    <property type="evidence" value="ECO:0007669"/>
    <property type="project" value="UniProtKB-UniRule"/>
</dbReference>
<dbReference type="PANTHER" id="PTHR14068">
    <property type="entry name" value="EUKARYOTIC TRANSLATION INITIATION FACTOR 3 EIF3 -RELATED"/>
    <property type="match status" value="1"/>
</dbReference>
<dbReference type="PIRSF" id="PIRSF036424">
    <property type="entry name" value="eIF3b"/>
    <property type="match status" value="1"/>
</dbReference>
<dbReference type="AlphaFoldDB" id="A0A0P1KQ66"/>
<keyword evidence="2 6" id="KW-0963">Cytoplasm</keyword>
<comment type="similarity">
    <text evidence="6 7">Belongs to the eIF-3 subunit B family.</text>
</comment>
<dbReference type="CDD" id="cd12278">
    <property type="entry name" value="RRM_eIF3B"/>
    <property type="match status" value="1"/>
</dbReference>
<keyword evidence="4 6" id="KW-0694">RNA-binding</keyword>
<dbReference type="SMART" id="SM00360">
    <property type="entry name" value="RRM"/>
    <property type="match status" value="1"/>
</dbReference>
<comment type="function">
    <text evidence="6">RNA-binding component of the eukaryotic translation initiation factor 3 (eIF-3) complex, which is involved in protein synthesis of a specialized repertoire of mRNAs and, together with other initiation factors, stimulates binding of mRNA and methionyl-tRNAi to the 40S ribosome. The eIF-3 complex specifically targets and initiates translation of a subset of mRNAs involved in cell proliferation.</text>
</comment>
<dbReference type="SUPFAM" id="SSF54928">
    <property type="entry name" value="RNA-binding domain, RBD"/>
    <property type="match status" value="1"/>
</dbReference>
<dbReference type="Pfam" id="PF08662">
    <property type="entry name" value="eIF2A"/>
    <property type="match status" value="1"/>
</dbReference>
<dbReference type="OrthoDB" id="10250414at2759"/>
<dbReference type="PANTHER" id="PTHR14068:SF0">
    <property type="entry name" value="EUKARYOTIC TRANSLATION INITIATION FACTOR 3 SUBUNIT B"/>
    <property type="match status" value="1"/>
</dbReference>
<gene>
    <name evidence="6" type="primary">PRT1</name>
    <name evidence="9" type="ORF">LAQU0_S01e15830g</name>
</gene>
<dbReference type="PROSITE" id="PS50102">
    <property type="entry name" value="RRM"/>
    <property type="match status" value="1"/>
</dbReference>
<comment type="function">
    <text evidence="7">Component of the eukaryotic translation initiation factor 3 (eIF-3) complex, which is involved in protein synthesis and, together with other initiation factors, stimulates binding of mRNA and methionyl-tRNAi to the 40S ribosome.</text>
</comment>
<dbReference type="GO" id="GO:0031369">
    <property type="term" value="F:translation initiation factor binding"/>
    <property type="evidence" value="ECO:0007669"/>
    <property type="project" value="InterPro"/>
</dbReference>
<evidence type="ECO:0000256" key="3">
    <source>
        <dbReference type="ARBA" id="ARBA00022540"/>
    </source>
</evidence>
<dbReference type="Proteomes" id="UP000236544">
    <property type="component" value="Unassembled WGS sequence"/>
</dbReference>
<sequence>MATSALEEIRIEDIPVDDVDFSDLEKKFEVESPVNFDNFVVVDGAPVAPESKVPVLTKVLTKLFSQAGSVVDINLPLDEEKKSTKGYLFVEFDSPASARKAIKLLNGKKLDVKHRLFVNSLTDVEKFGTEDFDTEFHEPKFPEFQKTDYLQSWLQDEQGRDQFVLQKGELTGVFWNRNTQQPENAVEPRTNWSNTTVKFSPKGTYLFSFHNQGVASWGGRNFERLRRFFHPQAKALAISPTEKYLVTLSPEPIVVPEDAPEDFPFGPESNGHQLCVWDIATGLSVKTFALPPNQRLHWPMIKWSFDDKYCARLGPNALAVYDAENNFELLGGKIMKIEGIQDFSFAPAGAKLAVNRNGELSSVLAFWTPESNNQSCKATVMEIPTRRVLRTVNLVQVSDVTLHWQNQAEYLCVKVDRHTKSKKTFFSNLEICKLTEKDVPVEKVEMKDLAVRFGWEPKGSRFVTISTTETADDNPAIPKNVVTFFAPEQKEKIKTAVKAEPKKWKAFASVPGKFSNTISWSPAGRFVVVATLVTPDTRKADFDFYDFDFTGEKNDNDSDDVAANLKAVAHPEFYSATDMQWDPSGRFVAVWSSAVKHKLENGYKVFNVAGECVREEMIEAFKNFVWRPRPESLLTNGERKKVRKNLREWSAQFEELDAMQADSAMRELILSRRSMLEGWTQYREDRAALMDEEYNYQVFDQVEQSTADEDYEVVEEIKEEILEEKEEEVASFEEPATSE</sequence>
<dbReference type="GO" id="GO:0003743">
    <property type="term" value="F:translation initiation factor activity"/>
    <property type="evidence" value="ECO:0007669"/>
    <property type="project" value="UniProtKB-UniRule"/>
</dbReference>
<dbReference type="InterPro" id="IPR034363">
    <property type="entry name" value="eIF3B_RRM"/>
</dbReference>
<dbReference type="InterPro" id="IPR012677">
    <property type="entry name" value="Nucleotide-bd_a/b_plait_sf"/>
</dbReference>
<protein>
    <recommendedName>
        <fullName evidence="6">Eukaryotic translation initiation factor 3 subunit B</fullName>
        <shortName evidence="6">eIF3b</shortName>
    </recommendedName>
    <alternativeName>
        <fullName evidence="6">Eukaryotic translation initiation factor 3 90 kDa subunit homolog</fullName>
        <shortName evidence="6">eIF3 p90</shortName>
    </alternativeName>
    <alternativeName>
        <fullName evidence="6">Translation initiation factor eIF3, p90 subunit homolog</fullName>
    </alternativeName>
</protein>